<dbReference type="SMART" id="SM00342">
    <property type="entry name" value="HTH_ARAC"/>
    <property type="match status" value="1"/>
</dbReference>
<comment type="caution">
    <text evidence="5">The sequence shown here is derived from an EMBL/GenBank/DDBJ whole genome shotgun (WGS) entry which is preliminary data.</text>
</comment>
<evidence type="ECO:0000313" key="6">
    <source>
        <dbReference type="Proteomes" id="UP000886884"/>
    </source>
</evidence>
<keyword evidence="2" id="KW-0238">DNA-binding</keyword>
<reference evidence="5" key="2">
    <citation type="journal article" date="2021" name="PeerJ">
        <title>Extensive microbial diversity within the chicken gut microbiome revealed by metagenomics and culture.</title>
        <authorList>
            <person name="Gilroy R."/>
            <person name="Ravi A."/>
            <person name="Getino M."/>
            <person name="Pursley I."/>
            <person name="Horton D.L."/>
            <person name="Alikhan N.F."/>
            <person name="Baker D."/>
            <person name="Gharbi K."/>
            <person name="Hall N."/>
            <person name="Watson M."/>
            <person name="Adriaenssens E.M."/>
            <person name="Foster-Nyarko E."/>
            <person name="Jarju S."/>
            <person name="Secka A."/>
            <person name="Antonio M."/>
            <person name="Oren A."/>
            <person name="Chaudhuri R.R."/>
            <person name="La Ragione R."/>
            <person name="Hildebrand F."/>
            <person name="Pallen M.J."/>
        </authorList>
    </citation>
    <scope>NUCLEOTIDE SEQUENCE</scope>
    <source>
        <strain evidence="5">CHK183-6373</strain>
    </source>
</reference>
<dbReference type="AlphaFoldDB" id="A0A9D1P8T5"/>
<dbReference type="InterPro" id="IPR009057">
    <property type="entry name" value="Homeodomain-like_sf"/>
</dbReference>
<organism evidence="5 6">
    <name type="scientific">Candidatus Ornithocaccomicrobium faecavium</name>
    <dbReference type="NCBI Taxonomy" id="2840890"/>
    <lineage>
        <taxon>Bacteria</taxon>
        <taxon>Bacillati</taxon>
        <taxon>Bacillota</taxon>
        <taxon>Clostridia</taxon>
        <taxon>Candidatus Ornithocaccomicrobium</taxon>
    </lineage>
</organism>
<dbReference type="SUPFAM" id="SSF46689">
    <property type="entry name" value="Homeodomain-like"/>
    <property type="match status" value="1"/>
</dbReference>
<evidence type="ECO:0000313" key="5">
    <source>
        <dbReference type="EMBL" id="HIV27980.1"/>
    </source>
</evidence>
<gene>
    <name evidence="5" type="ORF">IAA64_08425</name>
</gene>
<feature type="non-terminal residue" evidence="5">
    <location>
        <position position="1"/>
    </location>
</feature>
<evidence type="ECO:0000256" key="2">
    <source>
        <dbReference type="ARBA" id="ARBA00023125"/>
    </source>
</evidence>
<feature type="domain" description="HTH araC/xylS-type" evidence="4">
    <location>
        <begin position="498"/>
        <end position="597"/>
    </location>
</feature>
<dbReference type="InterPro" id="IPR018062">
    <property type="entry name" value="HTH_AraC-typ_CS"/>
</dbReference>
<dbReference type="GO" id="GO:0003700">
    <property type="term" value="F:DNA-binding transcription factor activity"/>
    <property type="evidence" value="ECO:0007669"/>
    <property type="project" value="InterPro"/>
</dbReference>
<dbReference type="PROSITE" id="PS00041">
    <property type="entry name" value="HTH_ARAC_FAMILY_1"/>
    <property type="match status" value="1"/>
</dbReference>
<dbReference type="Gene3D" id="1.10.10.60">
    <property type="entry name" value="Homeodomain-like"/>
    <property type="match status" value="2"/>
</dbReference>
<dbReference type="Pfam" id="PF12833">
    <property type="entry name" value="HTH_18"/>
    <property type="match status" value="1"/>
</dbReference>
<dbReference type="PROSITE" id="PS01124">
    <property type="entry name" value="HTH_ARAC_FAMILY_2"/>
    <property type="match status" value="1"/>
</dbReference>
<dbReference type="PANTHER" id="PTHR43280:SF2">
    <property type="entry name" value="HTH-TYPE TRANSCRIPTIONAL REGULATOR EXSA"/>
    <property type="match status" value="1"/>
</dbReference>
<keyword evidence="3" id="KW-0804">Transcription</keyword>
<evidence type="ECO:0000259" key="4">
    <source>
        <dbReference type="PROSITE" id="PS01124"/>
    </source>
</evidence>
<evidence type="ECO:0000256" key="3">
    <source>
        <dbReference type="ARBA" id="ARBA00023163"/>
    </source>
</evidence>
<name>A0A9D1P8T5_9FIRM</name>
<dbReference type="PANTHER" id="PTHR43280">
    <property type="entry name" value="ARAC-FAMILY TRANSCRIPTIONAL REGULATOR"/>
    <property type="match status" value="1"/>
</dbReference>
<proteinExistence type="predicted"/>
<dbReference type="Proteomes" id="UP000886884">
    <property type="component" value="Unassembled WGS sequence"/>
</dbReference>
<keyword evidence="1" id="KW-0805">Transcription regulation</keyword>
<evidence type="ECO:0000256" key="1">
    <source>
        <dbReference type="ARBA" id="ARBA00023015"/>
    </source>
</evidence>
<dbReference type="EMBL" id="DVOT01000150">
    <property type="protein sequence ID" value="HIV27980.1"/>
    <property type="molecule type" value="Genomic_DNA"/>
</dbReference>
<reference evidence="5" key="1">
    <citation type="submission" date="2020-10" db="EMBL/GenBank/DDBJ databases">
        <authorList>
            <person name="Gilroy R."/>
        </authorList>
    </citation>
    <scope>NUCLEOTIDE SEQUENCE</scope>
    <source>
        <strain evidence="5">CHK183-6373</strain>
    </source>
</reference>
<accession>A0A9D1P8T5</accession>
<dbReference type="GO" id="GO:0043565">
    <property type="term" value="F:sequence-specific DNA binding"/>
    <property type="evidence" value="ECO:0007669"/>
    <property type="project" value="InterPro"/>
</dbReference>
<protein>
    <submittedName>
        <fullName evidence="5">Helix-turn-helix transcriptional regulator</fullName>
    </submittedName>
</protein>
<sequence>DFKERFTSSFYSGALLPEVEIGYMDESYTAWVVAQSIPTDPSVPPTGVILFTLDSATMRQRLGEGMTDADSLCLFLSGGKMVAAQGASRRWSDAAIADFQFQLQNMPSGVYHLRASDGTDCLVAVATGSTGTVASIQPAANAFSGLQEYRTGMLALTAGLLLLGIVVAALSTRRNLASVQDVIDAIAPQNQSASATTVFEYMQEAIRSSQQKEAQLSAWADEQRNLFRSLFLRRLLQGELPLESDILREQPLAGINLEAVSFVVLLMRPAAEAQNALPEIAHVLAAEFGSDRQYLVEMEPGNFACLLLGDGSDLRESIEAVAETLSQRLQTVTYASTTVFARVDIPQAWRQVRVMGRLALENGPLHWYDDLYQDDALYNFEYTVYSETRLRNNIAAGNSQGVQTILEELYEKSLQSSVRSDHVLRFFAYDLYRLVNHLGVGGEAEAQKAFLHRLQGMLDSVMEDPRGFDAFFAEIRSFCLRACEQNQNPHTGNAHIVEAVKDYIDKHYAEPTLSVSGIADTLHLSDKYLSQLFREQTNGKISACIEEKRIAHACHLLDTTQLSINEVALASGYALTHTFRVAFKKVQGVTPLEYKKSRQQNASGPER</sequence>
<dbReference type="InterPro" id="IPR018060">
    <property type="entry name" value="HTH_AraC"/>
</dbReference>